<proteinExistence type="predicted"/>
<organism evidence="3 4">
    <name type="scientific">Streptomyces xanthii</name>
    <dbReference type="NCBI Taxonomy" id="2768069"/>
    <lineage>
        <taxon>Bacteria</taxon>
        <taxon>Bacillati</taxon>
        <taxon>Actinomycetota</taxon>
        <taxon>Actinomycetes</taxon>
        <taxon>Kitasatosporales</taxon>
        <taxon>Streptomycetaceae</taxon>
        <taxon>Streptomyces</taxon>
    </lineage>
</organism>
<feature type="signal peptide" evidence="2">
    <location>
        <begin position="1"/>
        <end position="25"/>
    </location>
</feature>
<dbReference type="KEGG" id="sxn:IAG42_18735"/>
<dbReference type="Proteomes" id="UP000516428">
    <property type="component" value="Chromosome"/>
</dbReference>
<name>A0A7H1B9M5_9ACTN</name>
<keyword evidence="4" id="KW-1185">Reference proteome</keyword>
<dbReference type="EMBL" id="CP061281">
    <property type="protein sequence ID" value="QNS05430.1"/>
    <property type="molecule type" value="Genomic_DNA"/>
</dbReference>
<accession>A0A7H1B9M5</accession>
<keyword evidence="2" id="KW-0732">Signal</keyword>
<feature type="compositionally biased region" description="Polar residues" evidence="1">
    <location>
        <begin position="53"/>
        <end position="62"/>
    </location>
</feature>
<evidence type="ECO:0000256" key="1">
    <source>
        <dbReference type="SAM" id="MobiDB-lite"/>
    </source>
</evidence>
<feature type="chain" id="PRO_5038415923" evidence="2">
    <location>
        <begin position="26"/>
        <end position="86"/>
    </location>
</feature>
<dbReference type="AlphaFoldDB" id="A0A7H1B9M5"/>
<gene>
    <name evidence="3" type="ORF">IAG42_18735</name>
</gene>
<evidence type="ECO:0000313" key="3">
    <source>
        <dbReference type="EMBL" id="QNS05430.1"/>
    </source>
</evidence>
<sequence>MRTKPTMLKRMLRSVVIAAFSAGLAASVASGLDLGWNASPASTVAATPPDLGWNSSPATTDGSAVAPPDLGWNVAPQDLGWNGPGA</sequence>
<evidence type="ECO:0000256" key="2">
    <source>
        <dbReference type="SAM" id="SignalP"/>
    </source>
</evidence>
<evidence type="ECO:0000313" key="4">
    <source>
        <dbReference type="Proteomes" id="UP000516428"/>
    </source>
</evidence>
<reference evidence="3 4" key="1">
    <citation type="submission" date="2020-09" db="EMBL/GenBank/DDBJ databases">
        <title>A novel species.</title>
        <authorList>
            <person name="Gao J."/>
        </authorList>
    </citation>
    <scope>NUCLEOTIDE SEQUENCE [LARGE SCALE GENOMIC DNA]</scope>
    <source>
        <strain evidence="3 4">CRXT-Y-14</strain>
    </source>
</reference>
<feature type="region of interest" description="Disordered" evidence="1">
    <location>
        <begin position="46"/>
        <end position="86"/>
    </location>
</feature>
<protein>
    <submittedName>
        <fullName evidence="3">Uncharacterized protein</fullName>
    </submittedName>
</protein>